<evidence type="ECO:0000256" key="1">
    <source>
        <dbReference type="SAM" id="MobiDB-lite"/>
    </source>
</evidence>
<comment type="caution">
    <text evidence="2">The sequence shown here is derived from an EMBL/GenBank/DDBJ whole genome shotgun (WGS) entry which is preliminary data.</text>
</comment>
<evidence type="ECO:0000313" key="2">
    <source>
        <dbReference type="EMBL" id="KAE8679580.1"/>
    </source>
</evidence>
<organism evidence="2 3">
    <name type="scientific">Hibiscus syriacus</name>
    <name type="common">Rose of Sharon</name>
    <dbReference type="NCBI Taxonomy" id="106335"/>
    <lineage>
        <taxon>Eukaryota</taxon>
        <taxon>Viridiplantae</taxon>
        <taxon>Streptophyta</taxon>
        <taxon>Embryophyta</taxon>
        <taxon>Tracheophyta</taxon>
        <taxon>Spermatophyta</taxon>
        <taxon>Magnoliopsida</taxon>
        <taxon>eudicotyledons</taxon>
        <taxon>Gunneridae</taxon>
        <taxon>Pentapetalae</taxon>
        <taxon>rosids</taxon>
        <taxon>malvids</taxon>
        <taxon>Malvales</taxon>
        <taxon>Malvaceae</taxon>
        <taxon>Malvoideae</taxon>
        <taxon>Hibiscus</taxon>
    </lineage>
</organism>
<protein>
    <submittedName>
        <fullName evidence="2">Uncharacterized protein</fullName>
    </submittedName>
</protein>
<feature type="compositionally biased region" description="Polar residues" evidence="1">
    <location>
        <begin position="80"/>
        <end position="89"/>
    </location>
</feature>
<feature type="region of interest" description="Disordered" evidence="1">
    <location>
        <begin position="70"/>
        <end position="146"/>
    </location>
</feature>
<keyword evidence="3" id="KW-1185">Reference proteome</keyword>
<reference evidence="2" key="1">
    <citation type="submission" date="2019-09" db="EMBL/GenBank/DDBJ databases">
        <title>Draft genome information of white flower Hibiscus syriacus.</title>
        <authorList>
            <person name="Kim Y.-M."/>
        </authorList>
    </citation>
    <scope>NUCLEOTIDE SEQUENCE [LARGE SCALE GENOMIC DNA]</scope>
    <source>
        <strain evidence="2">YM2019G1</strain>
    </source>
</reference>
<evidence type="ECO:0000313" key="3">
    <source>
        <dbReference type="Proteomes" id="UP000436088"/>
    </source>
</evidence>
<proteinExistence type="predicted"/>
<name>A0A6A2Y5Q2_HIBSY</name>
<accession>A0A6A2Y5Q2</accession>
<gene>
    <name evidence="2" type="ORF">F3Y22_tig00111398pilonHSYRG00162</name>
</gene>
<dbReference type="AlphaFoldDB" id="A0A6A2Y5Q2"/>
<dbReference type="Proteomes" id="UP000436088">
    <property type="component" value="Unassembled WGS sequence"/>
</dbReference>
<sequence length="146" mass="16119">MFPLMIMLLVPVRQYILPKFFKGAHLYDLDAAEYEEAPSLPYNLATETELGHGASNPGDREILDEVITRSRGEFRHTCSPRITSSTATPANDMRGHQSPRLSCQSPRLKGERSPRASGKGSRSHSPRTGELKPSNLGRSPLNPGSY</sequence>
<dbReference type="EMBL" id="VEPZ02001330">
    <property type="protein sequence ID" value="KAE8679580.1"/>
    <property type="molecule type" value="Genomic_DNA"/>
</dbReference>